<dbReference type="Gene3D" id="3.40.50.300">
    <property type="entry name" value="P-loop containing nucleotide triphosphate hydrolases"/>
    <property type="match status" value="1"/>
</dbReference>
<dbReference type="Proteomes" id="UP000029859">
    <property type="component" value="Unassembled WGS sequence"/>
</dbReference>
<feature type="domain" description="Endonuclease GajA/Old nuclease/RecF-like AAA" evidence="1">
    <location>
        <begin position="1"/>
        <end position="429"/>
    </location>
</feature>
<keyword evidence="3" id="KW-1185">Reference proteome</keyword>
<dbReference type="AlphaFoldDB" id="A0A099SZU4"/>
<dbReference type="EMBL" id="JRHO01000014">
    <property type="protein sequence ID" value="KGK98417.1"/>
    <property type="molecule type" value="Genomic_DNA"/>
</dbReference>
<dbReference type="InterPro" id="IPR027417">
    <property type="entry name" value="P-loop_NTPase"/>
</dbReference>
<evidence type="ECO:0000313" key="3">
    <source>
        <dbReference type="Proteomes" id="UP000029859"/>
    </source>
</evidence>
<organism evidence="2 3">
    <name type="scientific">Methanococcoides methylutens</name>
    <dbReference type="NCBI Taxonomy" id="2226"/>
    <lineage>
        <taxon>Archaea</taxon>
        <taxon>Methanobacteriati</taxon>
        <taxon>Methanobacteriota</taxon>
        <taxon>Stenosarchaea group</taxon>
        <taxon>Methanomicrobia</taxon>
        <taxon>Methanosarcinales</taxon>
        <taxon>Methanosarcinaceae</taxon>
        <taxon>Methanococcoides</taxon>
    </lineage>
</organism>
<comment type="caution">
    <text evidence="2">The sequence shown here is derived from an EMBL/GenBank/DDBJ whole genome shotgun (WGS) entry which is preliminary data.</text>
</comment>
<protein>
    <recommendedName>
        <fullName evidence="1">Endonuclease GajA/Old nuclease/RecF-like AAA domain-containing protein</fullName>
    </recommendedName>
</protein>
<dbReference type="PANTHER" id="PTHR43581">
    <property type="entry name" value="ATP/GTP PHOSPHATASE"/>
    <property type="match status" value="1"/>
</dbReference>
<sequence>MKIKRIVVNNLFGTFDHDIPLNIDEHITILHGPNGIGKTVLLQMLNSLFRSNYFELYRIPFSKLTVEFSDRSKLIVKKKLHLEENTPHSPEDSTYRELAFELLRPGKKKQRYTVKPIDIEEVFSSFKVEHMIPELERIDDNTWVHFTTQEKLTSEEVMNLFSDRLPQKRKDEPAWLKNALDSINICFIKTQRLLSISYSQPVETERKTSVTPSVISYSEELANLMQHKLAEYATLSQSLDRTFPGRMLKNGEHPETSIEDLKEELKNLEQKRKCLIDAGFIDTEEGIDVGEVKEIDEKNKNFLQLYIKDVEQKLSVFDELTRRIDLLIKIINCRFLYKKLSVNKKDGFIFTTSEDMRLSPTKLSSGEQQELVLFYELLFHVDPESLILIDEPEISLHVLWQQQFLRDLQAITQLAGFDILIATHSPQIIHDRWDLTVELRGRDDEEIPDSR</sequence>
<reference evidence="2 3" key="1">
    <citation type="submission" date="2014-09" db="EMBL/GenBank/DDBJ databases">
        <title>Draft genome sequence of an obligately methylotrophic methanogen, Methanococcoides methylutens, isolated from marine sediment.</title>
        <authorList>
            <person name="Guan Y."/>
            <person name="Ngugi D.K."/>
            <person name="Blom J."/>
            <person name="Ali S."/>
            <person name="Ferry J.G."/>
            <person name="Stingl U."/>
        </authorList>
    </citation>
    <scope>NUCLEOTIDE SEQUENCE [LARGE SCALE GENOMIC DNA]</scope>
    <source>
        <strain evidence="2 3">DSM 2657</strain>
    </source>
</reference>
<proteinExistence type="predicted"/>
<accession>A0A099SZU4</accession>
<dbReference type="OrthoDB" id="25344at2157"/>
<gene>
    <name evidence="2" type="ORF">LI82_12000</name>
</gene>
<dbReference type="PANTHER" id="PTHR43581:SF2">
    <property type="entry name" value="EXCINUCLEASE ATPASE SUBUNIT"/>
    <property type="match status" value="1"/>
</dbReference>
<evidence type="ECO:0000259" key="1">
    <source>
        <dbReference type="Pfam" id="PF13175"/>
    </source>
</evidence>
<dbReference type="InterPro" id="IPR041685">
    <property type="entry name" value="AAA_GajA/Old/RecF-like"/>
</dbReference>
<dbReference type="Pfam" id="PF13175">
    <property type="entry name" value="AAA_15"/>
    <property type="match status" value="1"/>
</dbReference>
<dbReference type="SUPFAM" id="SSF52540">
    <property type="entry name" value="P-loop containing nucleoside triphosphate hydrolases"/>
    <property type="match status" value="1"/>
</dbReference>
<name>A0A099SZU4_METMT</name>
<dbReference type="InterPro" id="IPR051396">
    <property type="entry name" value="Bact_Antivir_Def_Nuclease"/>
</dbReference>
<evidence type="ECO:0000313" key="2">
    <source>
        <dbReference type="EMBL" id="KGK98417.1"/>
    </source>
</evidence>
<dbReference type="RefSeq" id="WP_048195870.1">
    <property type="nucleotide sequence ID" value="NZ_CAAGSM010000004.1"/>
</dbReference>